<name>A0A1W1VWX6_9FIRM</name>
<proteinExistence type="predicted"/>
<organism evidence="1 2">
    <name type="scientific">Thermanaeromonas toyohensis ToBE</name>
    <dbReference type="NCBI Taxonomy" id="698762"/>
    <lineage>
        <taxon>Bacteria</taxon>
        <taxon>Bacillati</taxon>
        <taxon>Bacillota</taxon>
        <taxon>Clostridia</taxon>
        <taxon>Neomoorellales</taxon>
        <taxon>Neomoorellaceae</taxon>
        <taxon>Thermanaeromonas</taxon>
    </lineage>
</organism>
<sequence length="108" mass="12095">MGKFKGKFTPGPWECSNDFEIIDAHGFPIASVHSICIKSGWQQLGITHWAEAPNRAYIERSDDEVRANQKLISAAPEMYEALKKVLEVYDPDPAVIPIRKILRKAGGE</sequence>
<keyword evidence="2" id="KW-1185">Reference proteome</keyword>
<protein>
    <submittedName>
        <fullName evidence="1">Uncharacterized protein</fullName>
    </submittedName>
</protein>
<reference evidence="1 2" key="1">
    <citation type="submission" date="2017-04" db="EMBL/GenBank/DDBJ databases">
        <authorList>
            <person name="Afonso C.L."/>
            <person name="Miller P.J."/>
            <person name="Scott M.A."/>
            <person name="Spackman E."/>
            <person name="Goraichik I."/>
            <person name="Dimitrov K.M."/>
            <person name="Suarez D.L."/>
            <person name="Swayne D.E."/>
        </authorList>
    </citation>
    <scope>NUCLEOTIDE SEQUENCE [LARGE SCALE GENOMIC DNA]</scope>
    <source>
        <strain evidence="1 2">ToBE</strain>
    </source>
</reference>
<dbReference type="Proteomes" id="UP000192569">
    <property type="component" value="Chromosome I"/>
</dbReference>
<dbReference type="EMBL" id="LT838272">
    <property type="protein sequence ID" value="SMB97828.1"/>
    <property type="molecule type" value="Genomic_DNA"/>
</dbReference>
<dbReference type="RefSeq" id="WP_084665552.1">
    <property type="nucleotide sequence ID" value="NZ_LT838272.1"/>
</dbReference>
<evidence type="ECO:0000313" key="1">
    <source>
        <dbReference type="EMBL" id="SMB97828.1"/>
    </source>
</evidence>
<accession>A0A1W1VWX6</accession>
<dbReference type="AlphaFoldDB" id="A0A1W1VWX6"/>
<dbReference type="STRING" id="698762.SAMN00808754_1970"/>
<evidence type="ECO:0000313" key="2">
    <source>
        <dbReference type="Proteomes" id="UP000192569"/>
    </source>
</evidence>
<gene>
    <name evidence="1" type="ORF">SAMN00808754_1970</name>
</gene>
<dbReference type="OrthoDB" id="6970074at2"/>